<feature type="domain" description="BioF2-like acetyltransferase" evidence="2">
    <location>
        <begin position="275"/>
        <end position="429"/>
    </location>
</feature>
<feature type="compositionally biased region" description="Low complexity" evidence="1">
    <location>
        <begin position="12"/>
        <end position="22"/>
    </location>
</feature>
<evidence type="ECO:0000313" key="4">
    <source>
        <dbReference type="Proteomes" id="UP000295131"/>
    </source>
</evidence>
<reference evidence="3 4" key="1">
    <citation type="journal article" date="2013" name="Int. J. Syst. Evol. Microbiol.">
        <title>Hoeflea suaedae sp. nov., an endophytic bacterium isolated from the root of the halophyte Suaeda maritima.</title>
        <authorList>
            <person name="Chung E.J."/>
            <person name="Park J.A."/>
            <person name="Pramanik P."/>
            <person name="Bibi F."/>
            <person name="Jeon C.O."/>
            <person name="Chung Y.R."/>
        </authorList>
    </citation>
    <scope>NUCLEOTIDE SEQUENCE [LARGE SCALE GENOMIC DNA]</scope>
    <source>
        <strain evidence="3 4">YC6898</strain>
    </source>
</reference>
<sequence>MSTSCISCSRASSGSCRPCSSSAGWPGRSPATSRSEAPSVRPALTLNSHLRDLTGPRSPKIRSLASIIGRNAEFWQERDPGMVHVDDINGRRVITAQNSPKGACSVGHVRLSAMIIKRIEKAENVWRAMETAPHVTLHQTYDWARAWATLPGLSTLVVLVSLDGHPAVLLPLEIVRKFGVRVARLIGSPHSNHNAPLYSERFLAEADAAMMDELLDTLSALNIPADVLALDKLRPMAGQREEPLLAFRHVTSQNASFQLPLKPDFAETLSQINAKRRRKKFRTSERRLEPVGGYRHITADDDASARRLLGEFFRQKSLRLTEQGLPDVFAEPGIHDIFGRLASFSANDGAPVLALHAVEIEDDGVAKLIAIAGLTRKGAHITCQFGSVDDRTVPDASAGELLFYLMIEQACATGAECFDFGVGDQRYKRSWCPVETPHFDVFLPLNNRGAMAGRAMAAIVGAKRFVKTSPRMRAIASRIRALTLNEKPASEDAG</sequence>
<dbReference type="Gene3D" id="3.40.630.30">
    <property type="match status" value="1"/>
</dbReference>
<evidence type="ECO:0000313" key="3">
    <source>
        <dbReference type="EMBL" id="TDH38994.1"/>
    </source>
</evidence>
<organism evidence="3 4">
    <name type="scientific">Pseudohoeflea suaedae</name>
    <dbReference type="NCBI Taxonomy" id="877384"/>
    <lineage>
        <taxon>Bacteria</taxon>
        <taxon>Pseudomonadati</taxon>
        <taxon>Pseudomonadota</taxon>
        <taxon>Alphaproteobacteria</taxon>
        <taxon>Hyphomicrobiales</taxon>
        <taxon>Rhizobiaceae</taxon>
        <taxon>Pseudohoeflea</taxon>
    </lineage>
</organism>
<feature type="region of interest" description="Disordered" evidence="1">
    <location>
        <begin position="12"/>
        <end position="42"/>
    </location>
</feature>
<gene>
    <name evidence="3" type="ORF">E2A64_07880</name>
</gene>
<accession>A0A4R5PPG8</accession>
<keyword evidence="4" id="KW-1185">Reference proteome</keyword>
<proteinExistence type="predicted"/>
<dbReference type="InterPro" id="IPR038740">
    <property type="entry name" value="BioF2-like_GNAT_dom"/>
</dbReference>
<dbReference type="GO" id="GO:0016740">
    <property type="term" value="F:transferase activity"/>
    <property type="evidence" value="ECO:0007669"/>
    <property type="project" value="UniProtKB-KW"/>
</dbReference>
<dbReference type="EMBL" id="SMSI01000001">
    <property type="protein sequence ID" value="TDH38994.1"/>
    <property type="molecule type" value="Genomic_DNA"/>
</dbReference>
<protein>
    <submittedName>
        <fullName evidence="3">GNAT family N-acetyltransferase</fullName>
    </submittedName>
</protein>
<dbReference type="Proteomes" id="UP000295131">
    <property type="component" value="Unassembled WGS sequence"/>
</dbReference>
<evidence type="ECO:0000259" key="2">
    <source>
        <dbReference type="Pfam" id="PF13480"/>
    </source>
</evidence>
<keyword evidence="3" id="KW-0808">Transferase</keyword>
<name>A0A4R5PPG8_9HYPH</name>
<evidence type="ECO:0000256" key="1">
    <source>
        <dbReference type="SAM" id="MobiDB-lite"/>
    </source>
</evidence>
<comment type="caution">
    <text evidence="3">The sequence shown here is derived from an EMBL/GenBank/DDBJ whole genome shotgun (WGS) entry which is preliminary data.</text>
</comment>
<dbReference type="Pfam" id="PF13480">
    <property type="entry name" value="Acetyltransf_6"/>
    <property type="match status" value="1"/>
</dbReference>
<dbReference type="AlphaFoldDB" id="A0A4R5PPG8"/>
<dbReference type="SUPFAM" id="SSF55729">
    <property type="entry name" value="Acyl-CoA N-acyltransferases (Nat)"/>
    <property type="match status" value="1"/>
</dbReference>
<dbReference type="InterPro" id="IPR016181">
    <property type="entry name" value="Acyl_CoA_acyltransferase"/>
</dbReference>